<dbReference type="Proteomes" id="UP001417504">
    <property type="component" value="Unassembled WGS sequence"/>
</dbReference>
<dbReference type="PANTHER" id="PTHR33974">
    <property type="entry name" value="VASCULAR-RELATED UNKNOWN PROTEIN 1-RELATED"/>
    <property type="match status" value="1"/>
</dbReference>
<dbReference type="InterPro" id="IPR039280">
    <property type="entry name" value="VUP"/>
</dbReference>
<dbReference type="AlphaFoldDB" id="A0AAP0PWZ2"/>
<keyword evidence="2" id="KW-1185">Reference proteome</keyword>
<sequence length="84" mass="9587">MENSANFSSMNKHDEITSGATEDSGWTVYFDDFFSDANNREYSMSSTSSLVSDAASCAAWKFTDINDPQLNWCLRRDWRRGQRG</sequence>
<dbReference type="PANTHER" id="PTHR33974:SF2">
    <property type="entry name" value="VASCULAR-RELATED UNKNOWN PROTEIN 1"/>
    <property type="match status" value="1"/>
</dbReference>
<dbReference type="GO" id="GO:0010089">
    <property type="term" value="P:xylem development"/>
    <property type="evidence" value="ECO:0007669"/>
    <property type="project" value="InterPro"/>
</dbReference>
<comment type="caution">
    <text evidence="1">The sequence shown here is derived from an EMBL/GenBank/DDBJ whole genome shotgun (WGS) entry which is preliminary data.</text>
</comment>
<reference evidence="1 2" key="1">
    <citation type="submission" date="2024-01" db="EMBL/GenBank/DDBJ databases">
        <title>Genome assemblies of Stephania.</title>
        <authorList>
            <person name="Yang L."/>
        </authorList>
    </citation>
    <scope>NUCLEOTIDE SEQUENCE [LARGE SCALE GENOMIC DNA]</scope>
    <source>
        <strain evidence="1">QJT</strain>
        <tissue evidence="1">Leaf</tissue>
    </source>
</reference>
<proteinExistence type="predicted"/>
<accession>A0AAP0PWZ2</accession>
<evidence type="ECO:0000313" key="2">
    <source>
        <dbReference type="Proteomes" id="UP001417504"/>
    </source>
</evidence>
<dbReference type="EMBL" id="JBBNAE010000001">
    <property type="protein sequence ID" value="KAK9155816.1"/>
    <property type="molecule type" value="Genomic_DNA"/>
</dbReference>
<evidence type="ECO:0000313" key="1">
    <source>
        <dbReference type="EMBL" id="KAK9155816.1"/>
    </source>
</evidence>
<gene>
    <name evidence="1" type="ORF">Sjap_003296</name>
</gene>
<name>A0AAP0PWZ2_9MAGN</name>
<protein>
    <submittedName>
        <fullName evidence="1">Uncharacterized protein</fullName>
    </submittedName>
</protein>
<organism evidence="1 2">
    <name type="scientific">Stephania japonica</name>
    <dbReference type="NCBI Taxonomy" id="461633"/>
    <lineage>
        <taxon>Eukaryota</taxon>
        <taxon>Viridiplantae</taxon>
        <taxon>Streptophyta</taxon>
        <taxon>Embryophyta</taxon>
        <taxon>Tracheophyta</taxon>
        <taxon>Spermatophyta</taxon>
        <taxon>Magnoliopsida</taxon>
        <taxon>Ranunculales</taxon>
        <taxon>Menispermaceae</taxon>
        <taxon>Menispermoideae</taxon>
        <taxon>Cissampelideae</taxon>
        <taxon>Stephania</taxon>
    </lineage>
</organism>